<evidence type="ECO:0000313" key="2">
    <source>
        <dbReference type="EMBL" id="OCH88062.1"/>
    </source>
</evidence>
<dbReference type="Proteomes" id="UP000250043">
    <property type="component" value="Unassembled WGS sequence"/>
</dbReference>
<dbReference type="AlphaFoldDB" id="A0A8E2DIC7"/>
<proteinExistence type="predicted"/>
<keyword evidence="3" id="KW-1185">Reference proteome</keyword>
<gene>
    <name evidence="2" type="ORF">OBBRIDRAFT_795599</name>
</gene>
<accession>A0A8E2DIC7</accession>
<sequence>MSGSAATALQPIVATSSSRYDRSFTRPQQALRSIAIDNHRDALQYLPTGWTSHVHPEGATYYYHRTDIAVVTSVNMYIADNLRKIEHRIQVISELLAAKNLILPCNTELYLDFDEMADSCGYYFVDHGNREIFWLEPVSAHALLSTTAASSSHLRYMLEEQYWTHVENFPCHRPERLSLHVPELISILLHGQADHLTSASSTFPYEAKQCAELIQILNTLQYTRTGIDAYGVNSVARLWAAISHHRCCTFWGGNHVRLSRDQQMLETRPDRLTPIWPLLMHTLFNIPEYYAETIGRLFSENPVSEIHLREFVNECREEWKSFGITLSLTLLSLNTALLAHANILRTPTYIAIILCYLAFASAATLLLKHQGLASRDAATIEQNLRARVDGYGFLLYTVLLSLPKALFLWAVLVSSLQVQSWMGVPVRFYVPAALAAASALIWAISKAVPFVRERYELYGNGIPLWRVLTGVPQTEALRASV</sequence>
<feature type="transmembrane region" description="Helical" evidence="1">
    <location>
        <begin position="428"/>
        <end position="445"/>
    </location>
</feature>
<dbReference type="OrthoDB" id="3246616at2759"/>
<keyword evidence="1" id="KW-0472">Membrane</keyword>
<feature type="transmembrane region" description="Helical" evidence="1">
    <location>
        <begin position="349"/>
        <end position="367"/>
    </location>
</feature>
<dbReference type="EMBL" id="KV722463">
    <property type="protein sequence ID" value="OCH88062.1"/>
    <property type="molecule type" value="Genomic_DNA"/>
</dbReference>
<evidence type="ECO:0000256" key="1">
    <source>
        <dbReference type="SAM" id="Phobius"/>
    </source>
</evidence>
<reference evidence="2 3" key="1">
    <citation type="submission" date="2016-07" db="EMBL/GenBank/DDBJ databases">
        <title>Draft genome of the white-rot fungus Obba rivulosa 3A-2.</title>
        <authorList>
            <consortium name="DOE Joint Genome Institute"/>
            <person name="Miettinen O."/>
            <person name="Riley R."/>
            <person name="Acob R."/>
            <person name="Barry K."/>
            <person name="Cullen D."/>
            <person name="De Vries R."/>
            <person name="Hainaut M."/>
            <person name="Hatakka A."/>
            <person name="Henrissat B."/>
            <person name="Hilden K."/>
            <person name="Kuo R."/>
            <person name="Labutti K."/>
            <person name="Lipzen A."/>
            <person name="Makela M.R."/>
            <person name="Sandor L."/>
            <person name="Spatafora J.W."/>
            <person name="Grigoriev I.V."/>
            <person name="Hibbett D.S."/>
        </authorList>
    </citation>
    <scope>NUCLEOTIDE SEQUENCE [LARGE SCALE GENOMIC DNA]</scope>
    <source>
        <strain evidence="2 3">3A-2</strain>
    </source>
</reference>
<keyword evidence="1" id="KW-1133">Transmembrane helix</keyword>
<name>A0A8E2DIC7_9APHY</name>
<evidence type="ECO:0000313" key="3">
    <source>
        <dbReference type="Proteomes" id="UP000250043"/>
    </source>
</evidence>
<keyword evidence="1" id="KW-0812">Transmembrane</keyword>
<feature type="transmembrane region" description="Helical" evidence="1">
    <location>
        <begin position="393"/>
        <end position="416"/>
    </location>
</feature>
<organism evidence="2 3">
    <name type="scientific">Obba rivulosa</name>
    <dbReference type="NCBI Taxonomy" id="1052685"/>
    <lineage>
        <taxon>Eukaryota</taxon>
        <taxon>Fungi</taxon>
        <taxon>Dikarya</taxon>
        <taxon>Basidiomycota</taxon>
        <taxon>Agaricomycotina</taxon>
        <taxon>Agaricomycetes</taxon>
        <taxon>Polyporales</taxon>
        <taxon>Gelatoporiaceae</taxon>
        <taxon>Obba</taxon>
    </lineage>
</organism>
<protein>
    <submittedName>
        <fullName evidence="2">Uncharacterized protein</fullName>
    </submittedName>
</protein>